<evidence type="ECO:0000313" key="4">
    <source>
        <dbReference type="WBParaSite" id="TCNE_0001741801-mRNA-1"/>
    </source>
</evidence>
<dbReference type="AlphaFoldDB" id="A0A183V9J7"/>
<reference evidence="4" key="1">
    <citation type="submission" date="2016-06" db="UniProtKB">
        <authorList>
            <consortium name="WormBaseParasite"/>
        </authorList>
    </citation>
    <scope>IDENTIFICATION</scope>
</reference>
<protein>
    <submittedName>
        <fullName evidence="4">Secreted protein</fullName>
    </submittedName>
</protein>
<name>A0A183V9J7_TOXCA</name>
<feature type="signal peptide" evidence="1">
    <location>
        <begin position="1"/>
        <end position="22"/>
    </location>
</feature>
<sequence length="92" mass="10822">MENKSDIIPILCALWIIVSAESYNTSTFLSEDIPQDTRYMTSLIHLLSNLTDNESQLLIEYVQQRAYANLKEMIDEMRNNVRLFSTFFSFIY</sequence>
<evidence type="ECO:0000313" key="2">
    <source>
        <dbReference type="EMBL" id="VDM48738.1"/>
    </source>
</evidence>
<dbReference type="EMBL" id="UYWY01024420">
    <property type="protein sequence ID" value="VDM48738.1"/>
    <property type="molecule type" value="Genomic_DNA"/>
</dbReference>
<feature type="chain" id="PRO_5044553706" evidence="1">
    <location>
        <begin position="23"/>
        <end position="92"/>
    </location>
</feature>
<keyword evidence="1" id="KW-0732">Signal</keyword>
<gene>
    <name evidence="2" type="ORF">TCNE_LOCUS17417</name>
</gene>
<evidence type="ECO:0000313" key="3">
    <source>
        <dbReference type="Proteomes" id="UP000050794"/>
    </source>
</evidence>
<accession>A0A183V9J7</accession>
<reference evidence="2 3" key="2">
    <citation type="submission" date="2018-11" db="EMBL/GenBank/DDBJ databases">
        <authorList>
            <consortium name="Pathogen Informatics"/>
        </authorList>
    </citation>
    <scope>NUCLEOTIDE SEQUENCE [LARGE SCALE GENOMIC DNA]</scope>
</reference>
<proteinExistence type="predicted"/>
<organism evidence="3 4">
    <name type="scientific">Toxocara canis</name>
    <name type="common">Canine roundworm</name>
    <dbReference type="NCBI Taxonomy" id="6265"/>
    <lineage>
        <taxon>Eukaryota</taxon>
        <taxon>Metazoa</taxon>
        <taxon>Ecdysozoa</taxon>
        <taxon>Nematoda</taxon>
        <taxon>Chromadorea</taxon>
        <taxon>Rhabditida</taxon>
        <taxon>Spirurina</taxon>
        <taxon>Ascaridomorpha</taxon>
        <taxon>Ascaridoidea</taxon>
        <taxon>Toxocaridae</taxon>
        <taxon>Toxocara</taxon>
    </lineage>
</organism>
<evidence type="ECO:0000256" key="1">
    <source>
        <dbReference type="SAM" id="SignalP"/>
    </source>
</evidence>
<keyword evidence="3" id="KW-1185">Reference proteome</keyword>
<dbReference type="WBParaSite" id="TCNE_0001741801-mRNA-1">
    <property type="protein sequence ID" value="TCNE_0001741801-mRNA-1"/>
    <property type="gene ID" value="TCNE_0001741801"/>
</dbReference>
<dbReference type="Proteomes" id="UP000050794">
    <property type="component" value="Unassembled WGS sequence"/>
</dbReference>